<sequence>MEPADRQARDGIARRLRDRFPDLASDVLERHLEDAYRHYDDAQVRHFLPILIEREVVDRVRGSADSAPAL</sequence>
<evidence type="ECO:0000313" key="2">
    <source>
        <dbReference type="Proteomes" id="UP001596087"/>
    </source>
</evidence>
<dbReference type="EMBL" id="JBHSKD010000009">
    <property type="protein sequence ID" value="MFC5177171.1"/>
    <property type="molecule type" value="Genomic_DNA"/>
</dbReference>
<dbReference type="NCBIfam" id="NF046112">
    <property type="entry name" value="MSMEG_6209_Nter"/>
    <property type="match status" value="1"/>
</dbReference>
<keyword evidence="2" id="KW-1185">Reference proteome</keyword>
<evidence type="ECO:0000313" key="1">
    <source>
        <dbReference type="EMBL" id="MFC5177171.1"/>
    </source>
</evidence>
<comment type="caution">
    <text evidence="1">The sequence shown here is derived from an EMBL/GenBank/DDBJ whole genome shotgun (WGS) entry which is preliminary data.</text>
</comment>
<dbReference type="Proteomes" id="UP001596087">
    <property type="component" value="Unassembled WGS sequence"/>
</dbReference>
<dbReference type="Gene3D" id="1.10.8.1060">
    <property type="entry name" value="Corynebacterium glutamicum thioredoxin-dependent arsenate reductase, N-terminal domain"/>
    <property type="match status" value="1"/>
</dbReference>
<reference evidence="2" key="1">
    <citation type="journal article" date="2019" name="Int. J. Syst. Evol. Microbiol.">
        <title>The Global Catalogue of Microorganisms (GCM) 10K type strain sequencing project: providing services to taxonomists for standard genome sequencing and annotation.</title>
        <authorList>
            <consortium name="The Broad Institute Genomics Platform"/>
            <consortium name="The Broad Institute Genome Sequencing Center for Infectious Disease"/>
            <person name="Wu L."/>
            <person name="Ma J."/>
        </authorList>
    </citation>
    <scope>NUCLEOTIDE SEQUENCE [LARGE SCALE GENOMIC DNA]</scope>
    <source>
        <strain evidence="2">DFY41</strain>
    </source>
</reference>
<dbReference type="RefSeq" id="WP_378589958.1">
    <property type="nucleotide sequence ID" value="NZ_JBHSKD010000009.1"/>
</dbReference>
<proteinExistence type="predicted"/>
<protein>
    <submittedName>
        <fullName evidence="1">Three-helix bundle dimerization domain-containing protein</fullName>
    </submittedName>
</protein>
<organism evidence="1 2">
    <name type="scientific">Nocardioides taihuensis</name>
    <dbReference type="NCBI Taxonomy" id="1835606"/>
    <lineage>
        <taxon>Bacteria</taxon>
        <taxon>Bacillati</taxon>
        <taxon>Actinomycetota</taxon>
        <taxon>Actinomycetes</taxon>
        <taxon>Propionibacteriales</taxon>
        <taxon>Nocardioidaceae</taxon>
        <taxon>Nocardioides</taxon>
    </lineage>
</organism>
<name>A0ABW0BIM5_9ACTN</name>
<accession>A0ABW0BIM5</accession>
<gene>
    <name evidence="1" type="ORF">ACFPGP_10840</name>
</gene>